<dbReference type="EMBL" id="CACRZD030000002">
    <property type="protein sequence ID" value="CAA6656180.1"/>
    <property type="molecule type" value="Genomic_DNA"/>
</dbReference>
<evidence type="ECO:0000256" key="1">
    <source>
        <dbReference type="SAM" id="MobiDB-lite"/>
    </source>
</evidence>
<evidence type="ECO:0000313" key="2">
    <source>
        <dbReference type="EMBL" id="CAA2616501.1"/>
    </source>
</evidence>
<feature type="compositionally biased region" description="Low complexity" evidence="1">
    <location>
        <begin position="18"/>
        <end position="28"/>
    </location>
</feature>
<organism evidence="2">
    <name type="scientific">Spirodela intermedia</name>
    <name type="common">Intermediate duckweed</name>
    <dbReference type="NCBI Taxonomy" id="51605"/>
    <lineage>
        <taxon>Eukaryota</taxon>
        <taxon>Viridiplantae</taxon>
        <taxon>Streptophyta</taxon>
        <taxon>Embryophyta</taxon>
        <taxon>Tracheophyta</taxon>
        <taxon>Spermatophyta</taxon>
        <taxon>Magnoliopsida</taxon>
        <taxon>Liliopsida</taxon>
        <taxon>Araceae</taxon>
        <taxon>Lemnoideae</taxon>
        <taxon>Spirodela</taxon>
    </lineage>
</organism>
<sequence length="86" mass="9520">MEGKEWTHSRRHIRRGLSSPSSSSSGPSAEALMDQVKVQLAQACAEEFIEHGSSLSESKSSYIYRCIEHDIEAIDIIGQALFSSTY</sequence>
<gene>
    <name evidence="2" type="ORF">SI7747_02002720</name>
</gene>
<proteinExistence type="predicted"/>
<feature type="region of interest" description="Disordered" evidence="1">
    <location>
        <begin position="1"/>
        <end position="31"/>
    </location>
</feature>
<protein>
    <submittedName>
        <fullName evidence="2">Uncharacterized protein</fullName>
    </submittedName>
</protein>
<dbReference type="Proteomes" id="UP001189122">
    <property type="component" value="Unassembled WGS sequence"/>
</dbReference>
<dbReference type="EMBL" id="LR743589">
    <property type="protein sequence ID" value="CAA2616501.1"/>
    <property type="molecule type" value="Genomic_DNA"/>
</dbReference>
<evidence type="ECO:0000313" key="3">
    <source>
        <dbReference type="Proteomes" id="UP001189122"/>
    </source>
</evidence>
<keyword evidence="3" id="KW-1185">Reference proteome</keyword>
<reference evidence="2 3" key="1">
    <citation type="submission" date="2019-12" db="EMBL/GenBank/DDBJ databases">
        <authorList>
            <person name="Scholz U."/>
            <person name="Mascher M."/>
            <person name="Fiebig A."/>
        </authorList>
    </citation>
    <scope>NUCLEOTIDE SEQUENCE</scope>
</reference>
<name>A0A7I8IEF6_SPIIN</name>
<accession>A0A7I8IEF6</accession>
<dbReference type="AlphaFoldDB" id="A0A7I8IEF6"/>